<dbReference type="RefSeq" id="WP_046144475.1">
    <property type="nucleotide sequence ID" value="NZ_LAJG01000042.1"/>
</dbReference>
<proteinExistence type="predicted"/>
<accession>A0A0F5L2V3</accession>
<dbReference type="InterPro" id="IPR021335">
    <property type="entry name" value="DUF2948"/>
</dbReference>
<name>A0A0F5L2V3_9HYPH</name>
<gene>
    <name evidence="1" type="ORF">VW35_18220</name>
</gene>
<dbReference type="Pfam" id="PF11164">
    <property type="entry name" value="DUF2948"/>
    <property type="match status" value="1"/>
</dbReference>
<comment type="caution">
    <text evidence="1">The sequence shown here is derived from an EMBL/GenBank/DDBJ whole genome shotgun (WGS) entry which is preliminary data.</text>
</comment>
<dbReference type="STRING" id="361041.VW35_18220"/>
<evidence type="ECO:0008006" key="3">
    <source>
        <dbReference type="Google" id="ProtNLM"/>
    </source>
</evidence>
<reference evidence="1 2" key="1">
    <citation type="submission" date="2015-03" db="EMBL/GenBank/DDBJ databases">
        <authorList>
            <person name="Hassan Y.I."/>
            <person name="Lepp D."/>
            <person name="Zhou T."/>
        </authorList>
    </citation>
    <scope>NUCLEOTIDE SEQUENCE [LARGE SCALE GENOMIC DNA]</scope>
    <source>
        <strain evidence="1 2">GH2-10</strain>
    </source>
</reference>
<protein>
    <recommendedName>
        <fullName evidence="3">DUF2948 family protein</fullName>
    </recommendedName>
</protein>
<sequence>MTDLKLLALDAEDLAVISAHVQDAVVRVPDMGYSRGDKRFALLMNRYDWTSAEKRSKGLRKRSGLHFNRVESVAYAGFDPASPEGVLNLLAITFLPSADGVSGIVELAFAGGGTVRLSVECLEARLGDLGAAWAAAAKPEHALD</sequence>
<evidence type="ECO:0000313" key="2">
    <source>
        <dbReference type="Proteomes" id="UP000033514"/>
    </source>
</evidence>
<dbReference type="OrthoDB" id="9806367at2"/>
<dbReference type="AlphaFoldDB" id="A0A0F5L2V3"/>
<keyword evidence="2" id="KW-1185">Reference proteome</keyword>
<organism evidence="1 2">
    <name type="scientific">Devosia soli</name>
    <dbReference type="NCBI Taxonomy" id="361041"/>
    <lineage>
        <taxon>Bacteria</taxon>
        <taxon>Pseudomonadati</taxon>
        <taxon>Pseudomonadota</taxon>
        <taxon>Alphaproteobacteria</taxon>
        <taxon>Hyphomicrobiales</taxon>
        <taxon>Devosiaceae</taxon>
        <taxon>Devosia</taxon>
    </lineage>
</organism>
<evidence type="ECO:0000313" key="1">
    <source>
        <dbReference type="EMBL" id="KKB76693.1"/>
    </source>
</evidence>
<dbReference type="EMBL" id="LAJG01000042">
    <property type="protein sequence ID" value="KKB76693.1"/>
    <property type="molecule type" value="Genomic_DNA"/>
</dbReference>
<dbReference type="PATRIC" id="fig|361041.3.peg.3056"/>
<dbReference type="Proteomes" id="UP000033514">
    <property type="component" value="Unassembled WGS sequence"/>
</dbReference>